<keyword evidence="3" id="KW-1185">Reference proteome</keyword>
<evidence type="ECO:0000313" key="3">
    <source>
        <dbReference type="Proteomes" id="UP000202061"/>
    </source>
</evidence>
<dbReference type="Proteomes" id="UP000202061">
    <property type="component" value="Segment"/>
</dbReference>
<keyword evidence="1" id="KW-0812">Transmembrane</keyword>
<reference evidence="2" key="1">
    <citation type="submission" date="2017-06" db="EMBL/GenBank/DDBJ databases">
        <authorList>
            <person name="Berg J.A."/>
            <person name="Peck M.D."/>
            <person name="Grossarth S.E."/>
            <person name="Jarvis T.M."/>
            <person name="Merrill B.D."/>
            <person name="Breakwell D.P."/>
            <person name="Burnett S.H."/>
            <person name="Grose J.H."/>
        </authorList>
    </citation>
    <scope>NUCLEOTIDE SEQUENCE [LARGE SCALE GENOMIC DNA]</scope>
</reference>
<evidence type="ECO:0000256" key="1">
    <source>
        <dbReference type="SAM" id="Phobius"/>
    </source>
</evidence>
<gene>
    <name evidence="2" type="ORF">FROZEN_33</name>
</gene>
<proteinExistence type="predicted"/>
<sequence>MSSSEGSAFTVGFLIGLIVMGCLGNWVGSFNKADLRAAREQCEKALPRDQHCVYQFVPEKKP</sequence>
<organism evidence="2 3">
    <name type="scientific">Erwinia phage vB_EamP_Frozen</name>
    <dbReference type="NCBI Taxonomy" id="1852641"/>
    <lineage>
        <taxon>Viruses</taxon>
        <taxon>Duplodnaviria</taxon>
        <taxon>Heunggongvirae</taxon>
        <taxon>Uroviricota</taxon>
        <taxon>Caudoviricetes</taxon>
        <taxon>Schitoviridae</taxon>
        <taxon>Erskinevirinae</taxon>
        <taxon>Johnsonvirus</taxon>
        <taxon>Johnsonvirus frozen</taxon>
    </lineage>
</organism>
<dbReference type="EMBL" id="KX098389">
    <property type="protein sequence ID" value="ANJ65165.1"/>
    <property type="molecule type" value="Genomic_DNA"/>
</dbReference>
<protein>
    <submittedName>
        <fullName evidence="2">Uncharacterized protein</fullName>
    </submittedName>
</protein>
<keyword evidence="1" id="KW-0472">Membrane</keyword>
<accession>A0A191ZCP5</accession>
<dbReference type="RefSeq" id="YP_009286162.1">
    <property type="nucleotide sequence ID" value="NC_031062.2"/>
</dbReference>
<evidence type="ECO:0000313" key="2">
    <source>
        <dbReference type="EMBL" id="ANJ65165.1"/>
    </source>
</evidence>
<dbReference type="OrthoDB" id="23280at10239"/>
<dbReference type="KEGG" id="vg:29065799"/>
<feature type="transmembrane region" description="Helical" evidence="1">
    <location>
        <begin position="6"/>
        <end position="27"/>
    </location>
</feature>
<keyword evidence="1" id="KW-1133">Transmembrane helix</keyword>
<dbReference type="GeneID" id="29065799"/>
<name>A0A191ZCP5_9CAUD</name>